<dbReference type="RefSeq" id="WP_061068185.1">
    <property type="nucleotide sequence ID" value="NZ_CP132279.1"/>
</dbReference>
<sequence>MNFKMSWTLNGTGGNKQISNWDDILNQLKQLQGKKGSITLDTLTSVDSGAEMLQVRTENNFYLITLGEIFEDEYQIRSYWDRSKLDAEMMILGDYWPERQLTKDFDIVISVFKEFFNTGNVSMELLS</sequence>
<comment type="caution">
    <text evidence="1">The sequence shown here is derived from an EMBL/GenBank/DDBJ whole genome shotgun (WGS) entry which is preliminary data.</text>
</comment>
<dbReference type="Pfam" id="PF21852">
    <property type="entry name" value="DUF6911"/>
    <property type="match status" value="1"/>
</dbReference>
<dbReference type="EMBL" id="UIGT01000001">
    <property type="protein sequence ID" value="SUX80462.1"/>
    <property type="molecule type" value="Genomic_DNA"/>
</dbReference>
<evidence type="ECO:0000313" key="2">
    <source>
        <dbReference type="Proteomes" id="UP000255286"/>
    </source>
</evidence>
<gene>
    <name evidence="1" type="ORF">NCTC8782_03056</name>
</gene>
<reference evidence="1 2" key="1">
    <citation type="submission" date="2018-06" db="EMBL/GenBank/DDBJ databases">
        <authorList>
            <consortium name="Pathogen Informatics"/>
            <person name="Doyle S."/>
        </authorList>
    </citation>
    <scope>NUCLEOTIDE SEQUENCE [LARGE SCALE GENOMIC DNA]</scope>
    <source>
        <strain evidence="1 2">NCTC8782</strain>
    </source>
</reference>
<dbReference type="AlphaFoldDB" id="A0A9Q7ZPC6"/>
<dbReference type="InterPro" id="IPR054205">
    <property type="entry name" value="DUF6911"/>
</dbReference>
<proteinExistence type="predicted"/>
<organism evidence="1 2">
    <name type="scientific">Citrobacter youngae</name>
    <dbReference type="NCBI Taxonomy" id="133448"/>
    <lineage>
        <taxon>Bacteria</taxon>
        <taxon>Pseudomonadati</taxon>
        <taxon>Pseudomonadota</taxon>
        <taxon>Gammaproteobacteria</taxon>
        <taxon>Enterobacterales</taxon>
        <taxon>Enterobacteriaceae</taxon>
        <taxon>Citrobacter</taxon>
        <taxon>Citrobacter freundii complex</taxon>
    </lineage>
</organism>
<name>A0A9Q7ZPC6_9ENTR</name>
<accession>A0A9Q7ZPC6</accession>
<evidence type="ECO:0000313" key="1">
    <source>
        <dbReference type="EMBL" id="SUX80462.1"/>
    </source>
</evidence>
<protein>
    <submittedName>
        <fullName evidence="1">Uncharacterized protein</fullName>
    </submittedName>
</protein>
<dbReference type="Proteomes" id="UP000255286">
    <property type="component" value="Unassembled WGS sequence"/>
</dbReference>